<accession>A0A0A0Q2D7</accession>
<dbReference type="Proteomes" id="UP000030739">
    <property type="component" value="Segment"/>
</dbReference>
<dbReference type="OrthoDB" id="39663at10239"/>
<name>A0A0A0Q2D7_9CAUD</name>
<proteinExistence type="predicted"/>
<evidence type="ECO:0000313" key="1">
    <source>
        <dbReference type="EMBL" id="AHY25015.1"/>
    </source>
</evidence>
<organism evidence="1 2">
    <name type="scientific">Pectobacterium bacteriophage PM2</name>
    <dbReference type="NCBI Taxonomy" id="1429794"/>
    <lineage>
        <taxon>Viruses</taxon>
        <taxon>Duplodnaviria</taxon>
        <taxon>Heunggongvirae</taxon>
        <taxon>Uroviricota</taxon>
        <taxon>Caudoviricetes</taxon>
        <taxon>Pantevenvirales</taxon>
        <taxon>Straboviridae</taxon>
        <taxon>Tevenvirinae</taxon>
        <taxon>Mosugukvirus</taxon>
        <taxon>Mosugukvirus pm2</taxon>
    </lineage>
</organism>
<dbReference type="GeneID" id="26637946"/>
<keyword evidence="2" id="KW-1185">Reference proteome</keyword>
<sequence length="72" mass="8842">MVIEKDMSDEEFFEKLSNIRYKAPDWFSLPIDEQIQYQVKETLAKHLDRKVMMCFTYDKNRERPLQKQIIEI</sequence>
<dbReference type="EMBL" id="KF835987">
    <property type="protein sequence ID" value="AHY25015.1"/>
    <property type="molecule type" value="Genomic_DNA"/>
</dbReference>
<dbReference type="RefSeq" id="YP_009211474.1">
    <property type="nucleotide sequence ID" value="NC_028940.1"/>
</dbReference>
<reference evidence="1 2" key="1">
    <citation type="journal article" date="2015" name="Plant Pathol. J.">
        <title>Isolation and Genomic Characterization of the T4-Like Bacteriophage PM2 Infecting Pectobacterium carotovorum subsp. carotovorum.</title>
        <authorList>
            <person name="Lim J.A."/>
            <person name="Lee D.H."/>
            <person name="Heu S."/>
        </authorList>
    </citation>
    <scope>NUCLEOTIDE SEQUENCE [LARGE SCALE GENOMIC DNA]</scope>
</reference>
<gene>
    <name evidence="1" type="ORF">PM2_053</name>
</gene>
<protein>
    <submittedName>
        <fullName evidence="1">Uncharacterized protein</fullName>
    </submittedName>
</protein>
<dbReference type="KEGG" id="vg:26637946"/>
<evidence type="ECO:0000313" key="2">
    <source>
        <dbReference type="Proteomes" id="UP000030739"/>
    </source>
</evidence>